<protein>
    <submittedName>
        <fullName evidence="1">CAZy families GT2 protein</fullName>
    </submittedName>
</protein>
<reference evidence="1" key="1">
    <citation type="journal article" date="2013" name="Environ. Microbiol.">
        <title>Seasonally variable intestinal metagenomes of the red palm weevil (Rhynchophorus ferrugineus).</title>
        <authorList>
            <person name="Jia S."/>
            <person name="Zhang X."/>
            <person name="Zhang G."/>
            <person name="Yin A."/>
            <person name="Zhang S."/>
            <person name="Li F."/>
            <person name="Wang L."/>
            <person name="Zhao D."/>
            <person name="Yun Q."/>
            <person name="Tala"/>
            <person name="Wang J."/>
            <person name="Sun G."/>
            <person name="Baabdullah M."/>
            <person name="Yu X."/>
            <person name="Hu S."/>
            <person name="Al-Mssallem I.S."/>
            <person name="Yu J."/>
        </authorList>
    </citation>
    <scope>NUCLEOTIDE SEQUENCE</scope>
</reference>
<dbReference type="Gene3D" id="3.90.550.10">
    <property type="entry name" value="Spore Coat Polysaccharide Biosynthesis Protein SpsA, Chain A"/>
    <property type="match status" value="1"/>
</dbReference>
<proteinExistence type="predicted"/>
<dbReference type="Pfam" id="PF13641">
    <property type="entry name" value="Glyco_tranf_2_3"/>
    <property type="match status" value="1"/>
</dbReference>
<feature type="non-terminal residue" evidence="1">
    <location>
        <position position="1"/>
    </location>
</feature>
<name>A0A060CI61_9FIRM</name>
<dbReference type="EMBL" id="KF125412">
    <property type="protein sequence ID" value="AIA92740.1"/>
    <property type="molecule type" value="Genomic_DNA"/>
</dbReference>
<dbReference type="SUPFAM" id="SSF53448">
    <property type="entry name" value="Nucleotide-diphospho-sugar transferases"/>
    <property type="match status" value="1"/>
</dbReference>
<feature type="non-terminal residue" evidence="1">
    <location>
        <position position="179"/>
    </location>
</feature>
<sequence length="179" mass="19851">KDLYEVYLIVEDKDDLDHKTGLGPRLWIFDKGCGQSRVRPTKGGALDEAIKALRPWESYEAVVVFDADDWVTDNFLAEMDRLYKEGKAVGVGRRIYPNRGTDVLAGCGALISMGQANIMAFGLTPYGQTVVTGTGYFVRSSLLERFRGYPWQGLTEDMMLTNYCHAVGIPMGLSLDALV</sequence>
<evidence type="ECO:0000313" key="1">
    <source>
        <dbReference type="EMBL" id="AIA92740.1"/>
    </source>
</evidence>
<dbReference type="AlphaFoldDB" id="A0A060CI61"/>
<accession>A0A060CI61</accession>
<organism evidence="1">
    <name type="scientific">uncultured Eubacteriales bacterium</name>
    <dbReference type="NCBI Taxonomy" id="172733"/>
    <lineage>
        <taxon>Bacteria</taxon>
        <taxon>Bacillati</taxon>
        <taxon>Bacillota</taxon>
        <taxon>Clostridia</taxon>
        <taxon>Eubacteriales</taxon>
        <taxon>environmental samples</taxon>
    </lineage>
</organism>
<dbReference type="InterPro" id="IPR029044">
    <property type="entry name" value="Nucleotide-diphossugar_trans"/>
</dbReference>